<keyword evidence="3" id="KW-1185">Reference proteome</keyword>
<proteinExistence type="predicted"/>
<feature type="compositionally biased region" description="Polar residues" evidence="1">
    <location>
        <begin position="28"/>
        <end position="40"/>
    </location>
</feature>
<organism evidence="2 3">
    <name type="scientific">Trema orientale</name>
    <name type="common">Charcoal tree</name>
    <name type="synonym">Celtis orientalis</name>
    <dbReference type="NCBI Taxonomy" id="63057"/>
    <lineage>
        <taxon>Eukaryota</taxon>
        <taxon>Viridiplantae</taxon>
        <taxon>Streptophyta</taxon>
        <taxon>Embryophyta</taxon>
        <taxon>Tracheophyta</taxon>
        <taxon>Spermatophyta</taxon>
        <taxon>Magnoliopsida</taxon>
        <taxon>eudicotyledons</taxon>
        <taxon>Gunneridae</taxon>
        <taxon>Pentapetalae</taxon>
        <taxon>rosids</taxon>
        <taxon>fabids</taxon>
        <taxon>Rosales</taxon>
        <taxon>Cannabaceae</taxon>
        <taxon>Trema</taxon>
    </lineage>
</organism>
<protein>
    <submittedName>
        <fullName evidence="2">Uncharacterized protein</fullName>
    </submittedName>
</protein>
<evidence type="ECO:0000313" key="3">
    <source>
        <dbReference type="Proteomes" id="UP000237000"/>
    </source>
</evidence>
<reference evidence="3" key="1">
    <citation type="submission" date="2016-06" db="EMBL/GenBank/DDBJ databases">
        <title>Parallel loss of symbiosis genes in relatives of nitrogen-fixing non-legume Parasponia.</title>
        <authorList>
            <person name="Van Velzen R."/>
            <person name="Holmer R."/>
            <person name="Bu F."/>
            <person name="Rutten L."/>
            <person name="Van Zeijl A."/>
            <person name="Liu W."/>
            <person name="Santuari L."/>
            <person name="Cao Q."/>
            <person name="Sharma T."/>
            <person name="Shen D."/>
            <person name="Roswanjaya Y."/>
            <person name="Wardhani T."/>
            <person name="Kalhor M.S."/>
            <person name="Jansen J."/>
            <person name="Van den Hoogen J."/>
            <person name="Gungor B."/>
            <person name="Hartog M."/>
            <person name="Hontelez J."/>
            <person name="Verver J."/>
            <person name="Yang W.-C."/>
            <person name="Schijlen E."/>
            <person name="Repin R."/>
            <person name="Schilthuizen M."/>
            <person name="Schranz E."/>
            <person name="Heidstra R."/>
            <person name="Miyata K."/>
            <person name="Fedorova E."/>
            <person name="Kohlen W."/>
            <person name="Bisseling T."/>
            <person name="Smit S."/>
            <person name="Geurts R."/>
        </authorList>
    </citation>
    <scope>NUCLEOTIDE SEQUENCE [LARGE SCALE GENOMIC DNA]</scope>
    <source>
        <strain evidence="3">cv. RG33-2</strain>
    </source>
</reference>
<evidence type="ECO:0000313" key="2">
    <source>
        <dbReference type="EMBL" id="PON82939.1"/>
    </source>
</evidence>
<dbReference type="Proteomes" id="UP000237000">
    <property type="component" value="Unassembled WGS sequence"/>
</dbReference>
<comment type="caution">
    <text evidence="2">The sequence shown here is derived from an EMBL/GenBank/DDBJ whole genome shotgun (WGS) entry which is preliminary data.</text>
</comment>
<feature type="compositionally biased region" description="Polar residues" evidence="1">
    <location>
        <begin position="7"/>
        <end position="16"/>
    </location>
</feature>
<dbReference type="InParanoid" id="A0A2P5EBM8"/>
<name>A0A2P5EBM8_TREOI</name>
<dbReference type="EMBL" id="JXTC01000186">
    <property type="protein sequence ID" value="PON82939.1"/>
    <property type="molecule type" value="Genomic_DNA"/>
</dbReference>
<evidence type="ECO:0000256" key="1">
    <source>
        <dbReference type="SAM" id="MobiDB-lite"/>
    </source>
</evidence>
<feature type="non-terminal residue" evidence="2">
    <location>
        <position position="1"/>
    </location>
</feature>
<sequence>TPPQPQQPGSTRNSDPNPNPAPIAAGSPQPQVGNTHSGDSATGFARNRSTAPVPAGLGLREGESKWALGGIGFGFVGRKNWCSLGKNGNKGNDDDGYKNSKIEKSDHKVEIGMNHRIGAVVLLLLVVVVDDIAGTVGHLVEGTKNNPFLRCNALVPMIIKYLYLLGLDLSFSRREKLEESRGEEGYRAININININTYMRNVGMHGVLLFGLD</sequence>
<dbReference type="AlphaFoldDB" id="A0A2P5EBM8"/>
<dbReference type="OrthoDB" id="10349758at2759"/>
<feature type="region of interest" description="Disordered" evidence="1">
    <location>
        <begin position="1"/>
        <end position="49"/>
    </location>
</feature>
<accession>A0A2P5EBM8</accession>
<gene>
    <name evidence="2" type="ORF">TorRG33x02_212350</name>
</gene>